<name>M2U9J1_COCH5</name>
<reference evidence="2" key="2">
    <citation type="journal article" date="2013" name="PLoS Genet.">
        <title>Comparative genome structure, secondary metabolite, and effector coding capacity across Cochliobolus pathogens.</title>
        <authorList>
            <person name="Condon B.J."/>
            <person name="Leng Y."/>
            <person name="Wu D."/>
            <person name="Bushley K.E."/>
            <person name="Ohm R.A."/>
            <person name="Otillar R."/>
            <person name="Martin J."/>
            <person name="Schackwitz W."/>
            <person name="Grimwood J."/>
            <person name="MohdZainudin N."/>
            <person name="Xue C."/>
            <person name="Wang R."/>
            <person name="Manning V.A."/>
            <person name="Dhillon B."/>
            <person name="Tu Z.J."/>
            <person name="Steffenson B.J."/>
            <person name="Salamov A."/>
            <person name="Sun H."/>
            <person name="Lowry S."/>
            <person name="LaButti K."/>
            <person name="Han J."/>
            <person name="Copeland A."/>
            <person name="Lindquist E."/>
            <person name="Barry K."/>
            <person name="Schmutz J."/>
            <person name="Baker S.E."/>
            <person name="Ciuffetti L.M."/>
            <person name="Grigoriev I.V."/>
            <person name="Zhong S."/>
            <person name="Turgeon B.G."/>
        </authorList>
    </citation>
    <scope>NUCLEOTIDE SEQUENCE [LARGE SCALE GENOMIC DNA]</scope>
    <source>
        <strain evidence="2">C5 / ATCC 48332 / race O</strain>
    </source>
</reference>
<organism evidence="1 2">
    <name type="scientific">Cochliobolus heterostrophus (strain C5 / ATCC 48332 / race O)</name>
    <name type="common">Southern corn leaf blight fungus</name>
    <name type="synonym">Bipolaris maydis</name>
    <dbReference type="NCBI Taxonomy" id="701091"/>
    <lineage>
        <taxon>Eukaryota</taxon>
        <taxon>Fungi</taxon>
        <taxon>Dikarya</taxon>
        <taxon>Ascomycota</taxon>
        <taxon>Pezizomycotina</taxon>
        <taxon>Dothideomycetes</taxon>
        <taxon>Pleosporomycetidae</taxon>
        <taxon>Pleosporales</taxon>
        <taxon>Pleosporineae</taxon>
        <taxon>Pleosporaceae</taxon>
        <taxon>Bipolaris</taxon>
    </lineage>
</organism>
<dbReference type="HOGENOM" id="CLU_927511_0_0_1"/>
<dbReference type="EMBL" id="KB445571">
    <property type="protein sequence ID" value="EMD95249.1"/>
    <property type="molecule type" value="Genomic_DNA"/>
</dbReference>
<evidence type="ECO:0000313" key="2">
    <source>
        <dbReference type="Proteomes" id="UP000016936"/>
    </source>
</evidence>
<sequence length="318" mass="36485">MEAQFAEELKLLLDQAQALMDRPEGFPLINLRNILDDERLATIKRIYDSCTRDDCGNEDVDPDSGVEVQEQDLRPLRKKRKIGGEKKRVVLGGPADPWKRITNMPQLPALAEYICAHLSKYPDSQDAEKFLRTLTLSSKCGEYDSRDDLGNAFMARYSWTQQVERRNEQVYVLQLFNDLFWFDMMQILRPRGTGRVGDSMLQELRRFLAPLNFKQLGLEQDVVIANVGEWSIRGSKINKLCKLYGSGAILILHKQLSRSFLEGKFTASGPYFKGAVERLNVLKLKDYVKNTGADTLATRIRKLLVKPFQEAYNENNRT</sequence>
<proteinExistence type="predicted"/>
<accession>M2U9J1</accession>
<keyword evidence="2" id="KW-1185">Reference proteome</keyword>
<reference evidence="1 2" key="1">
    <citation type="journal article" date="2012" name="PLoS Pathog.">
        <title>Diverse lifestyles and strategies of plant pathogenesis encoded in the genomes of eighteen Dothideomycetes fungi.</title>
        <authorList>
            <person name="Ohm R.A."/>
            <person name="Feau N."/>
            <person name="Henrissat B."/>
            <person name="Schoch C.L."/>
            <person name="Horwitz B.A."/>
            <person name="Barry K.W."/>
            <person name="Condon B.J."/>
            <person name="Copeland A.C."/>
            <person name="Dhillon B."/>
            <person name="Glaser F."/>
            <person name="Hesse C.N."/>
            <person name="Kosti I."/>
            <person name="LaButti K."/>
            <person name="Lindquist E.A."/>
            <person name="Lucas S."/>
            <person name="Salamov A.A."/>
            <person name="Bradshaw R.E."/>
            <person name="Ciuffetti L."/>
            <person name="Hamelin R.C."/>
            <person name="Kema G.H.J."/>
            <person name="Lawrence C."/>
            <person name="Scott J.A."/>
            <person name="Spatafora J.W."/>
            <person name="Turgeon B.G."/>
            <person name="de Wit P.J.G.M."/>
            <person name="Zhong S."/>
            <person name="Goodwin S.B."/>
            <person name="Grigoriev I.V."/>
        </authorList>
    </citation>
    <scope>NUCLEOTIDE SEQUENCE [LARGE SCALE GENOMIC DNA]</scope>
    <source>
        <strain evidence="2">C5 / ATCC 48332 / race O</strain>
    </source>
</reference>
<gene>
    <name evidence="1" type="ORF">COCHEDRAFT_1211211</name>
</gene>
<dbReference type="OrthoDB" id="3938123at2759"/>
<dbReference type="Proteomes" id="UP000016936">
    <property type="component" value="Unassembled WGS sequence"/>
</dbReference>
<protein>
    <submittedName>
        <fullName evidence="1">Uncharacterized protein</fullName>
    </submittedName>
</protein>
<evidence type="ECO:0000313" key="1">
    <source>
        <dbReference type="EMBL" id="EMD95249.1"/>
    </source>
</evidence>
<dbReference type="AlphaFoldDB" id="M2U9J1"/>